<keyword evidence="2" id="KW-1185">Reference proteome</keyword>
<dbReference type="RefSeq" id="WP_070792074.1">
    <property type="nucleotide sequence ID" value="NZ_MKIR01000012.1"/>
</dbReference>
<name>A0A1E8GN20_9LACT</name>
<comment type="caution">
    <text evidence="1">The sequence shown here is derived from an EMBL/GenBank/DDBJ whole genome shotgun (WGS) entry which is preliminary data.</text>
</comment>
<sequence>MLQSYEIKLGLYKDVICVDVKETCPFCNLGIKPIHVTSTTFENIDKKTAFLLLNQCPSCKHHWSDEYLIIEPNGNGTYTGYLTNPKLFLPIPDEITEEITKVSPEGVKIYTQALQAEQLGFDSLVGIGMRKSIEFFIKDFLIYTNPENKEKFEKIQLGDAIKNYIDNEDLKALATSSNWLANDETHYVKKFTDKDINDLKKYMKSLIKYIDFQITILGAHELTNSKNT</sequence>
<dbReference type="Proteomes" id="UP000178622">
    <property type="component" value="Unassembled WGS sequence"/>
</dbReference>
<organism evidence="1 2">
    <name type="scientific">Floricoccus tropicus</name>
    <dbReference type="NCBI Taxonomy" id="1859473"/>
    <lineage>
        <taxon>Bacteria</taxon>
        <taxon>Bacillati</taxon>
        <taxon>Bacillota</taxon>
        <taxon>Bacilli</taxon>
        <taxon>Lactobacillales</taxon>
        <taxon>Streptococcaceae</taxon>
        <taxon>Floricoccus</taxon>
    </lineage>
</organism>
<dbReference type="OrthoDB" id="1092260at2"/>
<evidence type="ECO:0000313" key="2">
    <source>
        <dbReference type="Proteomes" id="UP000178622"/>
    </source>
</evidence>
<gene>
    <name evidence="1" type="ORF">BG261_02970</name>
</gene>
<accession>A0A1E8GN20</accession>
<dbReference type="EMBL" id="MKIR01000012">
    <property type="protein sequence ID" value="OFI49557.1"/>
    <property type="molecule type" value="Genomic_DNA"/>
</dbReference>
<evidence type="ECO:0008006" key="3">
    <source>
        <dbReference type="Google" id="ProtNLM"/>
    </source>
</evidence>
<evidence type="ECO:0000313" key="1">
    <source>
        <dbReference type="EMBL" id="OFI49557.1"/>
    </source>
</evidence>
<dbReference type="AlphaFoldDB" id="A0A1E8GN20"/>
<reference evidence="2" key="1">
    <citation type="submission" date="2016-09" db="EMBL/GenBank/DDBJ databases">
        <title>Draft genome sequence of a novel species of the family Streptococcaceae isolated from flowers.</title>
        <authorList>
            <person name="Chuah L.-O."/>
            <person name="Yap K.-P."/>
            <person name="Thong K.L."/>
            <person name="Liong M.T."/>
            <person name="Ahmad R."/>
            <person name="Rusul G."/>
        </authorList>
    </citation>
    <scope>NUCLEOTIDE SEQUENCE [LARGE SCALE GENOMIC DNA]</scope>
    <source>
        <strain evidence="2">DF1</strain>
    </source>
</reference>
<proteinExistence type="predicted"/>
<protein>
    <recommendedName>
        <fullName evidence="3">DUF4145 domain-containing protein</fullName>
    </recommendedName>
</protein>